<dbReference type="AlphaFoldDB" id="A0A9W9BR52"/>
<dbReference type="Proteomes" id="UP001140502">
    <property type="component" value="Unassembled WGS sequence"/>
</dbReference>
<protein>
    <submittedName>
        <fullName evidence="1">Uncharacterized protein</fullName>
    </submittedName>
</protein>
<comment type="caution">
    <text evidence="1">The sequence shown here is derived from an EMBL/GenBank/DDBJ whole genome shotgun (WGS) entry which is preliminary data.</text>
</comment>
<sequence length="104" mass="12335">MAFNQDDFVRLLTDCYEFCSRTFWDVAVQHARPSINHETLARLQKNDQVVELSRHLPYPEFNASQAVFTPLIMDHTSIVDWRSEYTHALIRNESLEMKPEPYVY</sequence>
<proteinExistence type="predicted"/>
<evidence type="ECO:0000313" key="1">
    <source>
        <dbReference type="EMBL" id="KAJ4323088.1"/>
    </source>
</evidence>
<dbReference type="EMBL" id="JAPEUR010000074">
    <property type="protein sequence ID" value="KAJ4323088.1"/>
    <property type="molecule type" value="Genomic_DNA"/>
</dbReference>
<keyword evidence="2" id="KW-1185">Reference proteome</keyword>
<dbReference type="OrthoDB" id="5007632at2759"/>
<accession>A0A9W9BR52</accession>
<reference evidence="1" key="1">
    <citation type="submission" date="2022-10" db="EMBL/GenBank/DDBJ databases">
        <title>Tapping the CABI collections for fungal endophytes: first genome assemblies for Collariella, Neodidymelliopsis, Ascochyta clinopodiicola, Didymella pomorum, Didymosphaeria variabile, Neocosmospora piperis and Neocucurbitaria cava.</title>
        <authorList>
            <person name="Hill R."/>
        </authorList>
    </citation>
    <scope>NUCLEOTIDE SEQUENCE</scope>
    <source>
        <strain evidence="1">IMI 366586</strain>
    </source>
</reference>
<name>A0A9W9BR52_9HYPO</name>
<gene>
    <name evidence="1" type="ORF">N0V84_004488</name>
</gene>
<evidence type="ECO:0000313" key="2">
    <source>
        <dbReference type="Proteomes" id="UP001140502"/>
    </source>
</evidence>
<organism evidence="1 2">
    <name type="scientific">Fusarium piperis</name>
    <dbReference type="NCBI Taxonomy" id="1435070"/>
    <lineage>
        <taxon>Eukaryota</taxon>
        <taxon>Fungi</taxon>
        <taxon>Dikarya</taxon>
        <taxon>Ascomycota</taxon>
        <taxon>Pezizomycotina</taxon>
        <taxon>Sordariomycetes</taxon>
        <taxon>Hypocreomycetidae</taxon>
        <taxon>Hypocreales</taxon>
        <taxon>Nectriaceae</taxon>
        <taxon>Fusarium</taxon>
        <taxon>Fusarium solani species complex</taxon>
    </lineage>
</organism>